<evidence type="ECO:0000313" key="3">
    <source>
        <dbReference type="Proteomes" id="UP000427906"/>
    </source>
</evidence>
<feature type="repeat" description="TPR" evidence="1">
    <location>
        <begin position="144"/>
        <end position="177"/>
    </location>
</feature>
<organism evidence="2 3">
    <name type="scientific">Desulfosarcina alkanivorans</name>
    <dbReference type="NCBI Taxonomy" id="571177"/>
    <lineage>
        <taxon>Bacteria</taxon>
        <taxon>Pseudomonadati</taxon>
        <taxon>Thermodesulfobacteriota</taxon>
        <taxon>Desulfobacteria</taxon>
        <taxon>Desulfobacterales</taxon>
        <taxon>Desulfosarcinaceae</taxon>
        <taxon>Desulfosarcina</taxon>
    </lineage>
</organism>
<dbReference type="InterPro" id="IPR019734">
    <property type="entry name" value="TPR_rpt"/>
</dbReference>
<dbReference type="SUPFAM" id="SSF48452">
    <property type="entry name" value="TPR-like"/>
    <property type="match status" value="1"/>
</dbReference>
<sequence>MRIEKIILGFKIIAGLITNPTASYFSVVEKVCLKELNKKPDNRFIKLFLSSQYLDHNQLDESKKLLESLLDHESNNYSTILLLSRVYFKSKQYKEVVDLLGCYEKLRESDSHNYYLGYSFIELREFESAINYLEKYVKHYPKDYIGFVRLGYAYNMIKKYDLSLKAYKKAEALNPNEQNIKNSIELCLKKLKKDQTLQ</sequence>
<evidence type="ECO:0000256" key="1">
    <source>
        <dbReference type="PROSITE-ProRule" id="PRU00339"/>
    </source>
</evidence>
<dbReference type="Gene3D" id="1.25.40.10">
    <property type="entry name" value="Tetratricopeptide repeat domain"/>
    <property type="match status" value="2"/>
</dbReference>
<reference evidence="2 3" key="1">
    <citation type="submission" date="2019-11" db="EMBL/GenBank/DDBJ databases">
        <title>Comparative genomics of hydrocarbon-degrading Desulfosarcina strains.</title>
        <authorList>
            <person name="Watanabe M."/>
            <person name="Kojima H."/>
            <person name="Fukui M."/>
        </authorList>
    </citation>
    <scope>NUCLEOTIDE SEQUENCE [LARGE SCALE GENOMIC DNA]</scope>
    <source>
        <strain evidence="2 3">PL12</strain>
    </source>
</reference>
<proteinExistence type="predicted"/>
<dbReference type="RefSeq" id="WP_155316729.1">
    <property type="nucleotide sequence ID" value="NZ_AP021874.1"/>
</dbReference>
<dbReference type="SMART" id="SM00028">
    <property type="entry name" value="TPR"/>
    <property type="match status" value="2"/>
</dbReference>
<keyword evidence="1" id="KW-0802">TPR repeat</keyword>
<accession>A0A5K7YV84</accession>
<dbReference type="OrthoDB" id="9793489at2"/>
<protein>
    <submittedName>
        <fullName evidence="2">Uncharacterized protein</fullName>
    </submittedName>
</protein>
<evidence type="ECO:0000313" key="2">
    <source>
        <dbReference type="EMBL" id="BBO68587.1"/>
    </source>
</evidence>
<dbReference type="InterPro" id="IPR011990">
    <property type="entry name" value="TPR-like_helical_dom_sf"/>
</dbReference>
<dbReference type="PROSITE" id="PS50005">
    <property type="entry name" value="TPR"/>
    <property type="match status" value="2"/>
</dbReference>
<dbReference type="EMBL" id="AP021874">
    <property type="protein sequence ID" value="BBO68587.1"/>
    <property type="molecule type" value="Genomic_DNA"/>
</dbReference>
<keyword evidence="3" id="KW-1185">Reference proteome</keyword>
<dbReference type="Proteomes" id="UP000427906">
    <property type="component" value="Chromosome"/>
</dbReference>
<feature type="repeat" description="TPR" evidence="1">
    <location>
        <begin position="110"/>
        <end position="143"/>
    </location>
</feature>
<dbReference type="AlphaFoldDB" id="A0A5K7YV84"/>
<dbReference type="Pfam" id="PF13181">
    <property type="entry name" value="TPR_8"/>
    <property type="match status" value="1"/>
</dbReference>
<gene>
    <name evidence="2" type="ORF">DSCA_25170</name>
</gene>
<name>A0A5K7YV84_9BACT</name>
<dbReference type="Pfam" id="PF12895">
    <property type="entry name" value="ANAPC3"/>
    <property type="match status" value="1"/>
</dbReference>
<dbReference type="KEGG" id="dalk:DSCA_25170"/>